<dbReference type="EMBL" id="CM044708">
    <property type="protein sequence ID" value="KAI5651191.1"/>
    <property type="molecule type" value="Genomic_DNA"/>
</dbReference>
<proteinExistence type="predicted"/>
<accession>A0ACB9ZWK4</accession>
<protein>
    <submittedName>
        <fullName evidence="1">Uncharacterized protein</fullName>
    </submittedName>
</protein>
<gene>
    <name evidence="1" type="ORF">M9H77_37196</name>
</gene>
<evidence type="ECO:0000313" key="2">
    <source>
        <dbReference type="Proteomes" id="UP001060085"/>
    </source>
</evidence>
<keyword evidence="2" id="KW-1185">Reference proteome</keyword>
<evidence type="ECO:0000313" key="1">
    <source>
        <dbReference type="EMBL" id="KAI5651191.1"/>
    </source>
</evidence>
<organism evidence="1 2">
    <name type="scientific">Catharanthus roseus</name>
    <name type="common">Madagascar periwinkle</name>
    <name type="synonym">Vinca rosea</name>
    <dbReference type="NCBI Taxonomy" id="4058"/>
    <lineage>
        <taxon>Eukaryota</taxon>
        <taxon>Viridiplantae</taxon>
        <taxon>Streptophyta</taxon>
        <taxon>Embryophyta</taxon>
        <taxon>Tracheophyta</taxon>
        <taxon>Spermatophyta</taxon>
        <taxon>Magnoliopsida</taxon>
        <taxon>eudicotyledons</taxon>
        <taxon>Gunneridae</taxon>
        <taxon>Pentapetalae</taxon>
        <taxon>asterids</taxon>
        <taxon>lamiids</taxon>
        <taxon>Gentianales</taxon>
        <taxon>Apocynaceae</taxon>
        <taxon>Rauvolfioideae</taxon>
        <taxon>Vinceae</taxon>
        <taxon>Catharanthinae</taxon>
        <taxon>Catharanthus</taxon>
    </lineage>
</organism>
<sequence>MQALSTWPSRNESWFVPQLDIELGSVSKLRKSGPKRKRLYLAGSRLEIANYLPCFGNRTYFRCKLFTKFRGSLGAPCALSWVLEEAIDSHIVNEGSDSLHDVTEESANQSLDYVKLEVVRNTNLPSRSLDVDDDLKTEDGNNEEQMGIGKNARIDVRALALSLQFARTANDVEEVLKDKGELPLQVYSSLIRGLGKEKKIDSAIALFEWLKRKSVDSNGAICPNIFIYNSLLGAIKQSDKYDFVDSVLNEMTIEGVHPNVITYNTLMAIYIEHGRGVEALRLFEEIPKKGLYPTPASYSTALLAYQSLEDGFGALNFFIEAKDNYLKGEMRKEVGGDLENEFVKFENLTIRICFWVMRQWLVKNENPCTNILKLLLEMDKVGLQAGRAEHERLVWACTHEEHHIVAKELYKRIRERETNISLSVCNHVIWLMGKAKKWWAALEIYEDLLDRGPKPNNMSYELIVSHFNILLTAARKRGIWRWGVRLLNKMEEKGLKPGSREWNAVLVSCSKAAETSAAVQIFKRMVERGEKPTVISYGALLSALEKGKLYDEALQVWKHMVKVGVKPNLYAYTIMASVYTAQGKFNIVNSIIKEMVTVGVEPTVVTFNAIISGCARNNLGNAAYEWFQRMKNHNISPNEVTYEMLIEALASDGKPRLVFELYLRAHNEGLSLSSKAYDLVICCSETYGATIDVNALGPRPPERKKKVQIRKNLSEFCNLADVPRRSKPFDEKEIDSVHTQMVPLMVWDFHLKLVAKHLPNGCWYLSEGTRNIISNANDFICFMNLENEQQQQLGKRTPCPKVSRPLQICSVHFHQEQEQFHKKLKTRADGSKEKNPEKENVSTVTVGVFALLVLPNLIPEIEDERVKGQYILAVYLRGLDLEFLAKEFGGEKTQEKNGTPKGVFGFLVELHLFLALLHWCYFVPFDMSYHDNWELCYNTGPLASASLLHLLLLIELGPVLKIVISLFVPVLLLSWPPIGIVSSILGGAAYGLFAPILGTFRAVGEGKTNKFFHCIYDGTWDTVEGSFTFIRDFMDLSYHSYLSIMDDLRLQGPSSGKYYEIRLLYLPGALIAGVLGLLVDLPVISVIALCKSPYMLFKGWHRLFHDCIGREGPFLETICVPFAGLAILLWPLAVAGAVLGSMVSSIFLGAYAAVVVYQESSFWFGLCYIVASLSIYDEYSNDVLDMPEGSCFPRPRYRKKTASESTSLTASFSRPQSFKTPPSRTSSFGAPMLELKPLELMENLFKECQRHGEIMVSKGILTLQDIEDAKSNKDSGIVSIGLPAYCLLQYLLRSAKANAAGLLCTDNVTEITTANRPKDAFFDWFLNPLLIMKEQIKAENLSDAEEEYLGMLVLLSGDPERLKKSDIGSPPESELRRAELDALARRLRGITKSISRYPTFRRRFDASMKIILEELAKKNGAMNSSIPETVPRSRSMFIRIFSQTSFKNRTSSNHGSNQEPRPVFDRDVDIAGFAWHAWRLFQPSSRACSPLCYGKRSNWQVKDTGSSCKLFLSFVNLLETGHVLLSAMASDQAGK</sequence>
<reference evidence="2" key="1">
    <citation type="journal article" date="2023" name="Nat. Plants">
        <title>Single-cell RNA sequencing provides a high-resolution roadmap for understanding the multicellular compartmentation of specialized metabolism.</title>
        <authorList>
            <person name="Sun S."/>
            <person name="Shen X."/>
            <person name="Li Y."/>
            <person name="Li Y."/>
            <person name="Wang S."/>
            <person name="Li R."/>
            <person name="Zhang H."/>
            <person name="Shen G."/>
            <person name="Guo B."/>
            <person name="Wei J."/>
            <person name="Xu J."/>
            <person name="St-Pierre B."/>
            <person name="Chen S."/>
            <person name="Sun C."/>
        </authorList>
    </citation>
    <scope>NUCLEOTIDE SEQUENCE [LARGE SCALE GENOMIC DNA]</scope>
</reference>
<dbReference type="Proteomes" id="UP001060085">
    <property type="component" value="Linkage Group LG08"/>
</dbReference>
<name>A0ACB9ZWK4_CATRO</name>
<comment type="caution">
    <text evidence="1">The sequence shown here is derived from an EMBL/GenBank/DDBJ whole genome shotgun (WGS) entry which is preliminary data.</text>
</comment>